<dbReference type="AlphaFoldDB" id="B9SFL8"/>
<dbReference type="eggNOG" id="KOG1075">
    <property type="taxonomic scope" value="Eukaryota"/>
</dbReference>
<protein>
    <recommendedName>
        <fullName evidence="3">RNase H type-1 domain-containing protein</fullName>
    </recommendedName>
</protein>
<gene>
    <name evidence="1" type="ORF">RCOM_0647150</name>
</gene>
<name>B9SFL8_RICCO</name>
<proteinExistence type="predicted"/>
<sequence length="373" mass="42868">MGGLGFKNMKYMNLALLMKLGHSSASPLWRAVANLWAHLIDALSWSIGNGGKVRFWLDNWCNIEQPLVIFTNNRVPPEMLEDRLSKFLDANGQSHWERISLFLPHSIVLHITSMLPPRLDVGDDRVYWRYTSNGQFNMKSACKALYSQRDANLDMAFSLAWKWEGPQRIQTFYGFRCNMDVEDTLHVLRDCPYAKHLHIGGDLDWECIFGVTVCRLWKWRNEDIFQNNNSRRGSRVRDIMQWSSSIMTTRGGNSVNAIAEKCKTTKMILWQAPTEQWFKLNTDGAYAQRVKKATARMENGWVGLLCTNCYANIISEIHRLLQRNWQVKVSHVYREANFAADFMAGMALSLSTGVHCFSEPPLGIGAWLSHNII</sequence>
<dbReference type="PANTHER" id="PTHR47723">
    <property type="entry name" value="OS05G0353850 PROTEIN"/>
    <property type="match status" value="1"/>
</dbReference>
<reference evidence="2" key="1">
    <citation type="journal article" date="2010" name="Nat. Biotechnol.">
        <title>Draft genome sequence of the oilseed species Ricinus communis.</title>
        <authorList>
            <person name="Chan A.P."/>
            <person name="Crabtree J."/>
            <person name="Zhao Q."/>
            <person name="Lorenzi H."/>
            <person name="Orvis J."/>
            <person name="Puiu D."/>
            <person name="Melake-Berhan A."/>
            <person name="Jones K.M."/>
            <person name="Redman J."/>
            <person name="Chen G."/>
            <person name="Cahoon E.B."/>
            <person name="Gedil M."/>
            <person name="Stanke M."/>
            <person name="Haas B.J."/>
            <person name="Wortman J.R."/>
            <person name="Fraser-Liggett C.M."/>
            <person name="Ravel J."/>
            <person name="Rabinowicz P.D."/>
        </authorList>
    </citation>
    <scope>NUCLEOTIDE SEQUENCE [LARGE SCALE GENOMIC DNA]</scope>
    <source>
        <strain evidence="2">cv. Hale</strain>
    </source>
</reference>
<evidence type="ECO:0008006" key="3">
    <source>
        <dbReference type="Google" id="ProtNLM"/>
    </source>
</evidence>
<dbReference type="PANTHER" id="PTHR47723:SF13">
    <property type="entry name" value="PUTATIVE-RELATED"/>
    <property type="match status" value="1"/>
</dbReference>
<organism evidence="1 2">
    <name type="scientific">Ricinus communis</name>
    <name type="common">Castor bean</name>
    <dbReference type="NCBI Taxonomy" id="3988"/>
    <lineage>
        <taxon>Eukaryota</taxon>
        <taxon>Viridiplantae</taxon>
        <taxon>Streptophyta</taxon>
        <taxon>Embryophyta</taxon>
        <taxon>Tracheophyta</taxon>
        <taxon>Spermatophyta</taxon>
        <taxon>Magnoliopsida</taxon>
        <taxon>eudicotyledons</taxon>
        <taxon>Gunneridae</taxon>
        <taxon>Pentapetalae</taxon>
        <taxon>rosids</taxon>
        <taxon>fabids</taxon>
        <taxon>Malpighiales</taxon>
        <taxon>Euphorbiaceae</taxon>
        <taxon>Acalyphoideae</taxon>
        <taxon>Acalypheae</taxon>
        <taxon>Ricinus</taxon>
    </lineage>
</organism>
<dbReference type="InterPro" id="IPR053151">
    <property type="entry name" value="RNase_H-like"/>
</dbReference>
<dbReference type="InParanoid" id="B9SFL8"/>
<dbReference type="Proteomes" id="UP000008311">
    <property type="component" value="Unassembled WGS sequence"/>
</dbReference>
<dbReference type="EMBL" id="EQ973945">
    <property type="protein sequence ID" value="EEF37630.1"/>
    <property type="molecule type" value="Genomic_DNA"/>
</dbReference>
<keyword evidence="2" id="KW-1185">Reference proteome</keyword>
<accession>B9SFL8</accession>
<evidence type="ECO:0000313" key="2">
    <source>
        <dbReference type="Proteomes" id="UP000008311"/>
    </source>
</evidence>
<evidence type="ECO:0000313" key="1">
    <source>
        <dbReference type="EMBL" id="EEF37630.1"/>
    </source>
</evidence>